<feature type="compositionally biased region" description="Polar residues" evidence="1">
    <location>
        <begin position="144"/>
        <end position="159"/>
    </location>
</feature>
<evidence type="ECO:0000313" key="3">
    <source>
        <dbReference type="Proteomes" id="UP001501920"/>
    </source>
</evidence>
<accession>A0AAR2JY61</accession>
<reference evidence="2" key="2">
    <citation type="submission" date="2025-08" db="UniProtKB">
        <authorList>
            <consortium name="Ensembl"/>
        </authorList>
    </citation>
    <scope>IDENTIFICATION</scope>
</reference>
<organism evidence="2 3">
    <name type="scientific">Pygocentrus nattereri</name>
    <name type="common">Red-bellied piranha</name>
    <dbReference type="NCBI Taxonomy" id="42514"/>
    <lineage>
        <taxon>Eukaryota</taxon>
        <taxon>Metazoa</taxon>
        <taxon>Chordata</taxon>
        <taxon>Craniata</taxon>
        <taxon>Vertebrata</taxon>
        <taxon>Euteleostomi</taxon>
        <taxon>Actinopterygii</taxon>
        <taxon>Neopterygii</taxon>
        <taxon>Teleostei</taxon>
        <taxon>Ostariophysi</taxon>
        <taxon>Characiformes</taxon>
        <taxon>Characoidei</taxon>
        <taxon>Pygocentrus</taxon>
    </lineage>
</organism>
<name>A0AAR2JY61_PYGNA</name>
<dbReference type="AlphaFoldDB" id="A0AAR2JY61"/>
<reference evidence="2 3" key="1">
    <citation type="submission" date="2020-10" db="EMBL/GenBank/DDBJ databases">
        <title>Pygocentrus nattereri (red-bellied piranha) genome, fPygNat1, primary haplotype.</title>
        <authorList>
            <person name="Myers G."/>
            <person name="Meyer A."/>
            <person name="Karagic N."/>
            <person name="Pippel M."/>
            <person name="Winkler S."/>
            <person name="Tracey A."/>
            <person name="Wood J."/>
            <person name="Formenti G."/>
            <person name="Howe K."/>
            <person name="Fedrigo O."/>
            <person name="Jarvis E.D."/>
        </authorList>
    </citation>
    <scope>NUCLEOTIDE SEQUENCE [LARGE SCALE GENOMIC DNA]</scope>
</reference>
<keyword evidence="3" id="KW-1185">Reference proteome</keyword>
<protein>
    <submittedName>
        <fullName evidence="2">Uncharacterized protein</fullName>
    </submittedName>
</protein>
<dbReference type="Ensembl" id="ENSPNAT00000087099.1">
    <property type="protein sequence ID" value="ENSPNAP00000054801.1"/>
    <property type="gene ID" value="ENSPNAG00000033246.1"/>
</dbReference>
<dbReference type="GeneTree" id="ENSGT01120000277795"/>
<sequence length="179" mass="20059">MLRGARLQGDQSVCFPLSGQSYELQIWVCMCVGFRTFSGPTNPKEVLILCYYTTTICLLSTKPHMHLQLKTGILHSLQSISIGRFIMTFKFSDTFFNPTTGEIPPPTLAQSSGQPYPQHPGSSWGLGVLLKDTSVMDCQCWGSNRRPSGHRASSQTSSPRLPPYTHNVKDSWFYQNFAF</sequence>
<dbReference type="Proteomes" id="UP001501920">
    <property type="component" value="Chromosome 22"/>
</dbReference>
<reference evidence="2" key="3">
    <citation type="submission" date="2025-09" db="UniProtKB">
        <authorList>
            <consortium name="Ensembl"/>
        </authorList>
    </citation>
    <scope>IDENTIFICATION</scope>
</reference>
<feature type="region of interest" description="Disordered" evidence="1">
    <location>
        <begin position="144"/>
        <end position="163"/>
    </location>
</feature>
<evidence type="ECO:0000256" key="1">
    <source>
        <dbReference type="SAM" id="MobiDB-lite"/>
    </source>
</evidence>
<proteinExistence type="predicted"/>
<evidence type="ECO:0000313" key="2">
    <source>
        <dbReference type="Ensembl" id="ENSPNAP00000054801.1"/>
    </source>
</evidence>